<reference evidence="2" key="1">
    <citation type="journal article" date="2014" name="Nat. Commun.">
        <title>The emerging biofuel crop Camelina sativa retains a highly undifferentiated hexaploid genome structure.</title>
        <authorList>
            <person name="Kagale S."/>
            <person name="Koh C."/>
            <person name="Nixon J."/>
            <person name="Bollina V."/>
            <person name="Clarke W.E."/>
            <person name="Tuteja R."/>
            <person name="Spillane C."/>
            <person name="Robinson S.J."/>
            <person name="Links M.G."/>
            <person name="Clarke C."/>
            <person name="Higgins E.E."/>
            <person name="Huebert T."/>
            <person name="Sharpe A.G."/>
            <person name="Parkin I.A."/>
        </authorList>
    </citation>
    <scope>NUCLEOTIDE SEQUENCE [LARGE SCALE GENOMIC DNA]</scope>
    <source>
        <strain evidence="2">cv. DH55</strain>
    </source>
</reference>
<evidence type="ECO:0000313" key="3">
    <source>
        <dbReference type="RefSeq" id="XP_019084653.1"/>
    </source>
</evidence>
<protein>
    <submittedName>
        <fullName evidence="3">Uncharacterized protein LOC109126044</fullName>
    </submittedName>
</protein>
<feature type="transmembrane region" description="Helical" evidence="1">
    <location>
        <begin position="67"/>
        <end position="88"/>
    </location>
</feature>
<dbReference type="RefSeq" id="XP_019084653.1">
    <property type="nucleotide sequence ID" value="XM_019229108.1"/>
</dbReference>
<keyword evidence="1" id="KW-0812">Transmembrane</keyword>
<keyword evidence="2" id="KW-1185">Reference proteome</keyword>
<feature type="transmembrane region" description="Helical" evidence="1">
    <location>
        <begin position="36"/>
        <end position="55"/>
    </location>
</feature>
<feature type="transmembrane region" description="Helical" evidence="1">
    <location>
        <begin position="7"/>
        <end position="24"/>
    </location>
</feature>
<name>A0ABM1QD15_CAMSA</name>
<feature type="transmembrane region" description="Helical" evidence="1">
    <location>
        <begin position="117"/>
        <end position="136"/>
    </location>
</feature>
<gene>
    <name evidence="3" type="primary">LOC109126044</name>
</gene>
<evidence type="ECO:0000313" key="2">
    <source>
        <dbReference type="Proteomes" id="UP000694864"/>
    </source>
</evidence>
<proteinExistence type="predicted"/>
<dbReference type="Proteomes" id="UP000694864">
    <property type="component" value="Chromosome 8"/>
</dbReference>
<dbReference type="GeneID" id="109126044"/>
<evidence type="ECO:0000256" key="1">
    <source>
        <dbReference type="SAM" id="Phobius"/>
    </source>
</evidence>
<organism evidence="2 3">
    <name type="scientific">Camelina sativa</name>
    <name type="common">False flax</name>
    <name type="synonym">Myagrum sativum</name>
    <dbReference type="NCBI Taxonomy" id="90675"/>
    <lineage>
        <taxon>Eukaryota</taxon>
        <taxon>Viridiplantae</taxon>
        <taxon>Streptophyta</taxon>
        <taxon>Embryophyta</taxon>
        <taxon>Tracheophyta</taxon>
        <taxon>Spermatophyta</taxon>
        <taxon>Magnoliopsida</taxon>
        <taxon>eudicotyledons</taxon>
        <taxon>Gunneridae</taxon>
        <taxon>Pentapetalae</taxon>
        <taxon>rosids</taxon>
        <taxon>malvids</taxon>
        <taxon>Brassicales</taxon>
        <taxon>Brassicaceae</taxon>
        <taxon>Camelineae</taxon>
        <taxon>Camelina</taxon>
    </lineage>
</organism>
<accession>A0ABM1QD15</accession>
<keyword evidence="1" id="KW-0472">Membrane</keyword>
<keyword evidence="1" id="KW-1133">Transmembrane helix</keyword>
<sequence>MDWCYLHVYYPYTIGLGVGIIYRWRKHVPGLHKFPYAFTLIKSVIQVAVLLLFTFLDKYLKDHNGAVVAIVLVAIHIHLISFFFAFSLGEDCDIFSASFAASFTLLYALAKKDYRLILCLTAAAIVLLWIKNLLLLPPEIKKMEELMDDEVRNMIEDLQTQTTKGGVKS</sequence>
<reference evidence="3" key="2">
    <citation type="submission" date="2025-08" db="UniProtKB">
        <authorList>
            <consortium name="RefSeq"/>
        </authorList>
    </citation>
    <scope>IDENTIFICATION</scope>
    <source>
        <tissue evidence="3">Leaf</tissue>
    </source>
</reference>